<dbReference type="AlphaFoldDB" id="A0A350HBL1"/>
<organism evidence="1 2">
    <name type="scientific">candidate division WOR-3 bacterium</name>
    <dbReference type="NCBI Taxonomy" id="2052148"/>
    <lineage>
        <taxon>Bacteria</taxon>
        <taxon>Bacteria division WOR-3</taxon>
    </lineage>
</organism>
<dbReference type="GO" id="GO:0009265">
    <property type="term" value="P:2'-deoxyribonucleotide biosynthetic process"/>
    <property type="evidence" value="ECO:0007669"/>
    <property type="project" value="TreeGrafter"/>
</dbReference>
<gene>
    <name evidence="1" type="ORF">DCW38_07100</name>
</gene>
<evidence type="ECO:0000313" key="1">
    <source>
        <dbReference type="EMBL" id="HAV92927.1"/>
    </source>
</evidence>
<comment type="caution">
    <text evidence="1">The sequence shown here is derived from an EMBL/GenBank/DDBJ whole genome shotgun (WGS) entry which is preliminary data.</text>
</comment>
<dbReference type="Pfam" id="PF13597">
    <property type="entry name" value="NRDD"/>
    <property type="match status" value="1"/>
</dbReference>
<dbReference type="Proteomes" id="UP000264062">
    <property type="component" value="Unassembled WGS sequence"/>
</dbReference>
<evidence type="ECO:0000313" key="2">
    <source>
        <dbReference type="Proteomes" id="UP000264062"/>
    </source>
</evidence>
<sequence>ALTLQDELQCQYTGGTVLHGFLGERIYSIEACKSLVKKIAENFHLPYFTITPTFSICPVHGYIPGEHEFCPYDHSNEELEMFGLETYIEKGE</sequence>
<reference evidence="1 2" key="1">
    <citation type="journal article" date="2018" name="Nat. Biotechnol.">
        <title>A standardized bacterial taxonomy based on genome phylogeny substantially revises the tree of life.</title>
        <authorList>
            <person name="Parks D.H."/>
            <person name="Chuvochina M."/>
            <person name="Waite D.W."/>
            <person name="Rinke C."/>
            <person name="Skarshewski A."/>
            <person name="Chaumeil P.A."/>
            <person name="Hugenholtz P."/>
        </authorList>
    </citation>
    <scope>NUCLEOTIDE SEQUENCE [LARGE SCALE GENOMIC DNA]</scope>
    <source>
        <strain evidence="1">UBA9956</strain>
    </source>
</reference>
<name>A0A350HBL1_UNCW3</name>
<dbReference type="Gene3D" id="3.20.70.20">
    <property type="match status" value="1"/>
</dbReference>
<accession>A0A350HBL1</accession>
<dbReference type="InterPro" id="IPR012833">
    <property type="entry name" value="NrdD"/>
</dbReference>
<dbReference type="PANTHER" id="PTHR21075">
    <property type="entry name" value="ANAEROBIC RIBONUCLEOSIDE-TRIPHOSPHATE REDUCTASE"/>
    <property type="match status" value="1"/>
</dbReference>
<dbReference type="GO" id="GO:0006260">
    <property type="term" value="P:DNA replication"/>
    <property type="evidence" value="ECO:0007669"/>
    <property type="project" value="InterPro"/>
</dbReference>
<dbReference type="EMBL" id="DMZY01000207">
    <property type="protein sequence ID" value="HAV92927.1"/>
    <property type="molecule type" value="Genomic_DNA"/>
</dbReference>
<feature type="non-terminal residue" evidence="1">
    <location>
        <position position="1"/>
    </location>
</feature>
<protein>
    <submittedName>
        <fullName evidence="1">Uncharacterized protein</fullName>
    </submittedName>
</protein>
<dbReference type="GO" id="GO:0004748">
    <property type="term" value="F:ribonucleoside-diphosphate reductase activity, thioredoxin disulfide as acceptor"/>
    <property type="evidence" value="ECO:0007669"/>
    <property type="project" value="TreeGrafter"/>
</dbReference>
<dbReference type="PANTHER" id="PTHR21075:SF0">
    <property type="entry name" value="ANAEROBIC RIBONUCLEOSIDE-TRIPHOSPHATE REDUCTASE"/>
    <property type="match status" value="1"/>
</dbReference>
<dbReference type="GO" id="GO:0031250">
    <property type="term" value="C:anaerobic ribonucleoside-triphosphate reductase complex"/>
    <property type="evidence" value="ECO:0007669"/>
    <property type="project" value="TreeGrafter"/>
</dbReference>
<proteinExistence type="predicted"/>
<dbReference type="GO" id="GO:0008998">
    <property type="term" value="F:ribonucleoside-triphosphate reductase (thioredoxin) activity"/>
    <property type="evidence" value="ECO:0007669"/>
    <property type="project" value="InterPro"/>
</dbReference>
<dbReference type="SUPFAM" id="SSF51998">
    <property type="entry name" value="PFL-like glycyl radical enzymes"/>
    <property type="match status" value="1"/>
</dbReference>